<proteinExistence type="predicted"/>
<gene>
    <name evidence="1" type="ORF">IGM_06745</name>
</gene>
<protein>
    <submittedName>
        <fullName evidence="1">Spore coat protein W</fullName>
    </submittedName>
</protein>
<dbReference type="EMBL" id="AHEF01000109">
    <property type="protein sequence ID" value="EOP77986.1"/>
    <property type="molecule type" value="Genomic_DNA"/>
</dbReference>
<name>A0A9W5QMM2_BACCE</name>
<evidence type="ECO:0000313" key="2">
    <source>
        <dbReference type="Proteomes" id="UP000014009"/>
    </source>
</evidence>
<keyword evidence="1" id="KW-0167">Capsid protein</keyword>
<keyword evidence="1" id="KW-0946">Virion</keyword>
<dbReference type="RefSeq" id="WP_016099246.1">
    <property type="nucleotide sequence ID" value="NZ_KB976538.1"/>
</dbReference>
<dbReference type="Proteomes" id="UP000014009">
    <property type="component" value="Unassembled WGS sequence"/>
</dbReference>
<dbReference type="AlphaFoldDB" id="A0A9W5QMM2"/>
<comment type="caution">
    <text evidence="1">The sequence shown here is derived from an EMBL/GenBank/DDBJ whole genome shotgun (WGS) entry which is preliminary data.</text>
</comment>
<accession>A0A9W5QMM2</accession>
<organism evidence="1 2">
    <name type="scientific">Bacillus cereus HuB4-4</name>
    <dbReference type="NCBI Taxonomy" id="1053211"/>
    <lineage>
        <taxon>Bacteria</taxon>
        <taxon>Bacillati</taxon>
        <taxon>Bacillota</taxon>
        <taxon>Bacilli</taxon>
        <taxon>Bacillales</taxon>
        <taxon>Bacillaceae</taxon>
        <taxon>Bacillus</taxon>
        <taxon>Bacillus cereus group</taxon>
    </lineage>
</organism>
<evidence type="ECO:0000313" key="1">
    <source>
        <dbReference type="EMBL" id="EOP77986.1"/>
    </source>
</evidence>
<sequence length="66" mass="7634">MSGLNKLTSFKFDKSQNNIILDLLLDDVLKKHSINEEKLKNLSPEKKQQIKKLIVEIQSQVNNILD</sequence>
<reference evidence="1 2" key="1">
    <citation type="submission" date="2012-12" db="EMBL/GenBank/DDBJ databases">
        <title>The Genome Sequence of Bacillus cereus HuB4-4.</title>
        <authorList>
            <consortium name="The Broad Institute Genome Sequencing Platform"/>
            <consortium name="The Broad Institute Genome Sequencing Center for Infectious Disease"/>
            <person name="Feldgarden M."/>
            <person name="Van der Auwera G.A."/>
            <person name="Mahillon J."/>
            <person name="Duprez V."/>
            <person name="Timmery S."/>
            <person name="Mattelet C."/>
            <person name="Dierick K."/>
            <person name="Sun M."/>
            <person name="Yu Z."/>
            <person name="Zhu L."/>
            <person name="Hu X."/>
            <person name="Shank E.B."/>
            <person name="Swiecicka I."/>
            <person name="Hansen B.M."/>
            <person name="Andrup L."/>
            <person name="Walker B."/>
            <person name="Young S.K."/>
            <person name="Zeng Q."/>
            <person name="Gargeya S."/>
            <person name="Fitzgerald M."/>
            <person name="Haas B."/>
            <person name="Abouelleil A."/>
            <person name="Alvarado L."/>
            <person name="Arachchi H.M."/>
            <person name="Berlin A.M."/>
            <person name="Chapman S.B."/>
            <person name="Dewar J."/>
            <person name="Goldberg J."/>
            <person name="Griggs A."/>
            <person name="Gujja S."/>
            <person name="Hansen M."/>
            <person name="Howarth C."/>
            <person name="Imamovic A."/>
            <person name="Larimer J."/>
            <person name="McCowan C."/>
            <person name="Murphy C."/>
            <person name="Neiman D."/>
            <person name="Pearson M."/>
            <person name="Priest M."/>
            <person name="Roberts A."/>
            <person name="Saif S."/>
            <person name="Shea T."/>
            <person name="Sisk P."/>
            <person name="Sykes S."/>
            <person name="Wortman J."/>
            <person name="Nusbaum C."/>
            <person name="Birren B."/>
        </authorList>
    </citation>
    <scope>NUCLEOTIDE SEQUENCE [LARGE SCALE GENOMIC DNA]</scope>
    <source>
        <strain evidence="1 2">HuB4-4</strain>
    </source>
</reference>